<protein>
    <submittedName>
        <fullName evidence="9">PurR-regulated permease PerM</fullName>
    </submittedName>
</protein>
<feature type="transmembrane region" description="Helical" evidence="8">
    <location>
        <begin position="102"/>
        <end position="120"/>
    </location>
</feature>
<reference evidence="9 10" key="1">
    <citation type="submission" date="2024-06" db="EMBL/GenBank/DDBJ databases">
        <title>Genomic Encyclopedia of Type Strains, Phase V (KMG-V): Genome sequencing to study the core and pangenomes of soil and plant-associated prokaryotes.</title>
        <authorList>
            <person name="Whitman W."/>
        </authorList>
    </citation>
    <scope>NUCLEOTIDE SEQUENCE [LARGE SCALE GENOMIC DNA]</scope>
    <source>
        <strain evidence="9 10">USDA 160</strain>
    </source>
</reference>
<feature type="transmembrane region" description="Helical" evidence="8">
    <location>
        <begin position="372"/>
        <end position="403"/>
    </location>
</feature>
<feature type="transmembrane region" description="Helical" evidence="8">
    <location>
        <begin position="342"/>
        <end position="360"/>
    </location>
</feature>
<evidence type="ECO:0000256" key="5">
    <source>
        <dbReference type="ARBA" id="ARBA00022692"/>
    </source>
</evidence>
<keyword evidence="3" id="KW-0813">Transport</keyword>
<name>A0ABV2RX90_BRAJP</name>
<dbReference type="PANTHER" id="PTHR21716:SF67">
    <property type="entry name" value="TRANSPORT PROTEIN YDIK-RELATED"/>
    <property type="match status" value="1"/>
</dbReference>
<keyword evidence="5 8" id="KW-0812">Transmembrane</keyword>
<evidence type="ECO:0000256" key="2">
    <source>
        <dbReference type="ARBA" id="ARBA00009773"/>
    </source>
</evidence>
<evidence type="ECO:0000256" key="6">
    <source>
        <dbReference type="ARBA" id="ARBA00022989"/>
    </source>
</evidence>
<evidence type="ECO:0000256" key="3">
    <source>
        <dbReference type="ARBA" id="ARBA00022448"/>
    </source>
</evidence>
<evidence type="ECO:0000313" key="9">
    <source>
        <dbReference type="EMBL" id="MET4721536.1"/>
    </source>
</evidence>
<dbReference type="Pfam" id="PF01594">
    <property type="entry name" value="AI-2E_transport"/>
    <property type="match status" value="1"/>
</dbReference>
<evidence type="ECO:0000256" key="1">
    <source>
        <dbReference type="ARBA" id="ARBA00004651"/>
    </source>
</evidence>
<feature type="transmembrane region" description="Helical" evidence="8">
    <location>
        <begin position="278"/>
        <end position="302"/>
    </location>
</feature>
<comment type="similarity">
    <text evidence="2">Belongs to the autoinducer-2 exporter (AI-2E) (TC 2.A.86) family.</text>
</comment>
<keyword evidence="10" id="KW-1185">Reference proteome</keyword>
<dbReference type="Proteomes" id="UP001549291">
    <property type="component" value="Unassembled WGS sequence"/>
</dbReference>
<feature type="transmembrane region" description="Helical" evidence="8">
    <location>
        <begin position="308"/>
        <end position="335"/>
    </location>
</feature>
<feature type="transmembrane region" description="Helical" evidence="8">
    <location>
        <begin position="75"/>
        <end position="96"/>
    </location>
</feature>
<organism evidence="9 10">
    <name type="scientific">Bradyrhizobium japonicum</name>
    <dbReference type="NCBI Taxonomy" id="375"/>
    <lineage>
        <taxon>Bacteria</taxon>
        <taxon>Pseudomonadati</taxon>
        <taxon>Pseudomonadota</taxon>
        <taxon>Alphaproteobacteria</taxon>
        <taxon>Hyphomicrobiales</taxon>
        <taxon>Nitrobacteraceae</taxon>
        <taxon>Bradyrhizobium</taxon>
    </lineage>
</organism>
<accession>A0ABV2RX90</accession>
<sequence length="421" mass="44485">MYAAMNADAAIGLLAVRFGPKRSLNPGAAAGPVVLTADARLAITLCRASAGTRVNAARKGVPVKSLRQLLTGEDIIQLLIRVVLLGLLIIWTFLIIRPFVPILAWSAVLAVAFYPAFSWVAKILGGRPKTAAAILTLITLGIVIGPATWLGLSAVDGARELAKQLGTGDLALQSAPEQLKSWPVVGPWLYDLWDQAYNNIRAVLREVAPYLQPLAGPLLSLAGDASLGTLQFLVSVFVAGFLFPHGPRLVAAGRGFLFRIVPEQSEHFLELAGATIRAVAQGVIGVAIVQALLAGIGFKLAAVPSAGLLAFIVLLLSIVQIGAFLVLLPVIIWIWTAKDVTTALLLTVFLVLVGFIDTMLKPLVMGRGLTTPTIVIFVGVIGGTLAHGIVGLFIGPIILSVAWEMMMAWIRTEDRAAASKS</sequence>
<dbReference type="EMBL" id="JBEPTQ010000002">
    <property type="protein sequence ID" value="MET4721536.1"/>
    <property type="molecule type" value="Genomic_DNA"/>
</dbReference>
<feature type="transmembrane region" description="Helical" evidence="8">
    <location>
        <begin position="225"/>
        <end position="244"/>
    </location>
</feature>
<dbReference type="PANTHER" id="PTHR21716">
    <property type="entry name" value="TRANSMEMBRANE PROTEIN"/>
    <property type="match status" value="1"/>
</dbReference>
<evidence type="ECO:0000256" key="4">
    <source>
        <dbReference type="ARBA" id="ARBA00022475"/>
    </source>
</evidence>
<evidence type="ECO:0000256" key="8">
    <source>
        <dbReference type="SAM" id="Phobius"/>
    </source>
</evidence>
<comment type="caution">
    <text evidence="9">The sequence shown here is derived from an EMBL/GenBank/DDBJ whole genome shotgun (WGS) entry which is preliminary data.</text>
</comment>
<dbReference type="InterPro" id="IPR002549">
    <property type="entry name" value="AI-2E-like"/>
</dbReference>
<evidence type="ECO:0000313" key="10">
    <source>
        <dbReference type="Proteomes" id="UP001549291"/>
    </source>
</evidence>
<keyword evidence="6 8" id="KW-1133">Transmembrane helix</keyword>
<keyword evidence="7 8" id="KW-0472">Membrane</keyword>
<proteinExistence type="inferred from homology"/>
<feature type="transmembrane region" description="Helical" evidence="8">
    <location>
        <begin position="132"/>
        <end position="152"/>
    </location>
</feature>
<keyword evidence="4" id="KW-1003">Cell membrane</keyword>
<evidence type="ECO:0000256" key="7">
    <source>
        <dbReference type="ARBA" id="ARBA00023136"/>
    </source>
</evidence>
<comment type="subcellular location">
    <subcellularLocation>
        <location evidence="1">Cell membrane</location>
        <topology evidence="1">Multi-pass membrane protein</topology>
    </subcellularLocation>
</comment>
<gene>
    <name evidence="9" type="ORF">ABIF63_005642</name>
</gene>